<proteinExistence type="predicted"/>
<dbReference type="OrthoDB" id="910296at2"/>
<evidence type="ECO:0000313" key="3">
    <source>
        <dbReference type="Proteomes" id="UP000278983"/>
    </source>
</evidence>
<reference evidence="2 3" key="1">
    <citation type="submission" date="2018-12" db="EMBL/GenBank/DDBJ databases">
        <title>Genome sequencing of Prevotella sp. KCOM 3155 (= JS262).</title>
        <authorList>
            <person name="Kook J.-K."/>
            <person name="Park S.-N."/>
            <person name="Lim Y.K."/>
        </authorList>
    </citation>
    <scope>NUCLEOTIDE SEQUENCE [LARGE SCALE GENOMIC DNA]</scope>
    <source>
        <strain evidence="2 3">KCOM 3155</strain>
    </source>
</reference>
<dbReference type="RefSeq" id="WP_126678947.1">
    <property type="nucleotide sequence ID" value="NZ_RYYU01000001.1"/>
</dbReference>
<sequence>MKHYFLIILSVLVVSIKAQNKDSLRMDSVLHNLPEVYVKGERPIAKVNGSTISYDLPRLIENKGLDNIYDAVKQLPGVVEMDERLCLGGTGTTTIILDGKVTTMSTEEMTSLLKRLPANQIEKAEIMYNAPAKMQIRGALINIVLKHKTENGHPLQGEINLAWNQEHSARFGERMNLLYNRGNLSMDFMYLHSYGKNYSRTEEFSHHRLDDGSVHDIATKEISNKNFYGHDYRIGMDYLFSDKHRLSIVYNGEYGKNNANQFILGNILGSMNIRYETWLHNLRLDYQTDFGLKTGAEMTYYHHPEKQSLNSKLPTGTLNYHVENKQRVNRWKFFLSQEHTLWNNWGINYGAIYTSSINHSKQGYTSLNTTTGYNPASSYTRQKEDVMNIYLGFDKNFSKKLIMGASIATEYYHSSNWSRWNVYPTLNITYLPKKGHVFQLGISSDRNYPNYWTMTNFVTYTNGGYNEITGNPKLRPMKDYRLQLVYVLNSKYQFVAWLNHADDYFTQSPYQRHDHLTISYQYRNFDFRQQIGTQAVLPFKAGNWLDTRLTLIGVWQREKASSFHDISFDRNIIFGMAGINSTITLSDRPDIAISLDGMIRSKGIQTIYDLPTSGNIDVRARWQFMKKKAVLKFYCNDIFATSKINPRIDFMGQNLRMGFSCYREFGLSFTYKFGGYKEKKYNDVDKARF</sequence>
<organism evidence="2 3">
    <name type="scientific">Prevotella koreensis</name>
    <dbReference type="NCBI Taxonomy" id="2490854"/>
    <lineage>
        <taxon>Bacteria</taxon>
        <taxon>Pseudomonadati</taxon>
        <taxon>Bacteroidota</taxon>
        <taxon>Bacteroidia</taxon>
        <taxon>Bacteroidales</taxon>
        <taxon>Prevotellaceae</taxon>
        <taxon>Prevotella</taxon>
    </lineage>
</organism>
<evidence type="ECO:0000259" key="1">
    <source>
        <dbReference type="Pfam" id="PF14905"/>
    </source>
</evidence>
<keyword evidence="3" id="KW-1185">Reference proteome</keyword>
<name>A0A432LM03_9BACT</name>
<dbReference type="Proteomes" id="UP000278983">
    <property type="component" value="Unassembled WGS sequence"/>
</dbReference>
<accession>A0A432LM03</accession>
<dbReference type="Pfam" id="PF14905">
    <property type="entry name" value="OMP_b-brl_3"/>
    <property type="match status" value="1"/>
</dbReference>
<protein>
    <submittedName>
        <fullName evidence="2">Signal protein</fullName>
    </submittedName>
</protein>
<dbReference type="EMBL" id="RYYU01000001">
    <property type="protein sequence ID" value="RUL59845.1"/>
    <property type="molecule type" value="Genomic_DNA"/>
</dbReference>
<dbReference type="InterPro" id="IPR041700">
    <property type="entry name" value="OMP_b-brl_3"/>
</dbReference>
<gene>
    <name evidence="2" type="ORF">EHV08_08825</name>
</gene>
<feature type="domain" description="Outer membrane protein beta-barrel" evidence="1">
    <location>
        <begin position="292"/>
        <end position="671"/>
    </location>
</feature>
<comment type="caution">
    <text evidence="2">The sequence shown here is derived from an EMBL/GenBank/DDBJ whole genome shotgun (WGS) entry which is preliminary data.</text>
</comment>
<dbReference type="AlphaFoldDB" id="A0A432LM03"/>
<dbReference type="SUPFAM" id="SSF56935">
    <property type="entry name" value="Porins"/>
    <property type="match status" value="1"/>
</dbReference>
<evidence type="ECO:0000313" key="2">
    <source>
        <dbReference type="EMBL" id="RUL59845.1"/>
    </source>
</evidence>